<dbReference type="Proteomes" id="UP000325598">
    <property type="component" value="Unassembled WGS sequence"/>
</dbReference>
<protein>
    <submittedName>
        <fullName evidence="1">Uncharacterized protein</fullName>
    </submittedName>
</protein>
<gene>
    <name evidence="1" type="ORF">San01_04530</name>
</gene>
<proteinExistence type="predicted"/>
<keyword evidence="2" id="KW-1185">Reference proteome</keyword>
<accession>A0A5J4L9I3</accession>
<dbReference type="RefSeq" id="WP_158101103.1">
    <property type="nucleotide sequence ID" value="NZ_BLAG01000004.1"/>
</dbReference>
<name>A0A5J4L9I3_9ACTN</name>
<comment type="caution">
    <text evidence="1">The sequence shown here is derived from an EMBL/GenBank/DDBJ whole genome shotgun (WGS) entry which is preliminary data.</text>
</comment>
<sequence>MQLTDIKKDGTTTVEFTDAEAHAIRDALAATSGGDSAAWTLQRLLSHAHGDTEK</sequence>
<dbReference type="EMBL" id="BLAG01000004">
    <property type="protein sequence ID" value="GES27966.1"/>
    <property type="molecule type" value="Genomic_DNA"/>
</dbReference>
<organism evidence="1 2">
    <name type="scientific">Streptomyces angustmyceticus</name>
    <dbReference type="NCBI Taxonomy" id="285578"/>
    <lineage>
        <taxon>Bacteria</taxon>
        <taxon>Bacillati</taxon>
        <taxon>Actinomycetota</taxon>
        <taxon>Actinomycetes</taxon>
        <taxon>Kitasatosporales</taxon>
        <taxon>Streptomycetaceae</taxon>
        <taxon>Streptomyces</taxon>
    </lineage>
</organism>
<evidence type="ECO:0000313" key="2">
    <source>
        <dbReference type="Proteomes" id="UP000325598"/>
    </source>
</evidence>
<reference evidence="1 2" key="1">
    <citation type="submission" date="2019-10" db="EMBL/GenBank/DDBJ databases">
        <title>Whole genome shotgun sequence of Streptomyces angustmyceticus NBRC 3934.</title>
        <authorList>
            <person name="Hosoyama A."/>
            <person name="Ichikawa N."/>
            <person name="Kimura A."/>
            <person name="Kitahashi Y."/>
            <person name="Komaki H."/>
            <person name="Uohara A."/>
        </authorList>
    </citation>
    <scope>NUCLEOTIDE SEQUENCE [LARGE SCALE GENOMIC DNA]</scope>
    <source>
        <strain evidence="1 2">NBRC 3934</strain>
    </source>
</reference>
<dbReference type="AlphaFoldDB" id="A0A5J4L9I3"/>
<evidence type="ECO:0000313" key="1">
    <source>
        <dbReference type="EMBL" id="GES27966.1"/>
    </source>
</evidence>
<dbReference type="GeneID" id="96749639"/>